<dbReference type="Proteomes" id="UP001600888">
    <property type="component" value="Unassembled WGS sequence"/>
</dbReference>
<dbReference type="InterPro" id="IPR003734">
    <property type="entry name" value="DUF155"/>
</dbReference>
<comment type="similarity">
    <text evidence="1">Belongs to the RMD1/sif2 family.</text>
</comment>
<comment type="caution">
    <text evidence="4">The sequence shown here is derived from an EMBL/GenBank/DDBJ whole genome shotgun (WGS) entry which is preliminary data.</text>
</comment>
<feature type="domain" description="DUF155" evidence="3">
    <location>
        <begin position="274"/>
        <end position="463"/>
    </location>
</feature>
<protein>
    <recommendedName>
        <fullName evidence="3">DUF155 domain-containing protein</fullName>
    </recommendedName>
</protein>
<evidence type="ECO:0000259" key="3">
    <source>
        <dbReference type="Pfam" id="PF02582"/>
    </source>
</evidence>
<accession>A0ABR4DWJ5</accession>
<dbReference type="PANTHER" id="PTHR16255:SF1">
    <property type="entry name" value="REQUIRED FOR MEIOTIC NUCLEAR DIVISION PROTEIN 1 HOMOLOG"/>
    <property type="match status" value="1"/>
</dbReference>
<evidence type="ECO:0000313" key="4">
    <source>
        <dbReference type="EMBL" id="KAL2274730.1"/>
    </source>
</evidence>
<evidence type="ECO:0000313" key="5">
    <source>
        <dbReference type="Proteomes" id="UP001600888"/>
    </source>
</evidence>
<proteinExistence type="inferred from homology"/>
<feature type="compositionally biased region" description="Low complexity" evidence="2">
    <location>
        <begin position="171"/>
        <end position="181"/>
    </location>
</feature>
<dbReference type="Pfam" id="PF02582">
    <property type="entry name" value="DUF155"/>
    <property type="match status" value="1"/>
</dbReference>
<evidence type="ECO:0000256" key="1">
    <source>
        <dbReference type="ARBA" id="ARBA00008306"/>
    </source>
</evidence>
<dbReference type="EMBL" id="JBAWTH010000150">
    <property type="protein sequence ID" value="KAL2274730.1"/>
    <property type="molecule type" value="Genomic_DNA"/>
</dbReference>
<name>A0ABR4DWJ5_9PEZI</name>
<evidence type="ECO:0000256" key="2">
    <source>
        <dbReference type="SAM" id="MobiDB-lite"/>
    </source>
</evidence>
<reference evidence="4 5" key="1">
    <citation type="submission" date="2024-03" db="EMBL/GenBank/DDBJ databases">
        <title>A high-quality draft genome sequence of Diaporthe vaccinii, a causative agent of upright dieback and viscid rot disease in cranberry plants.</title>
        <authorList>
            <person name="Sarrasin M."/>
            <person name="Lang B.F."/>
            <person name="Burger G."/>
        </authorList>
    </citation>
    <scope>NUCLEOTIDE SEQUENCE [LARGE SCALE GENOMIC DNA]</scope>
    <source>
        <strain evidence="4 5">IS7</strain>
    </source>
</reference>
<organism evidence="4 5">
    <name type="scientific">Diaporthe vaccinii</name>
    <dbReference type="NCBI Taxonomy" id="105482"/>
    <lineage>
        <taxon>Eukaryota</taxon>
        <taxon>Fungi</taxon>
        <taxon>Dikarya</taxon>
        <taxon>Ascomycota</taxon>
        <taxon>Pezizomycotina</taxon>
        <taxon>Sordariomycetes</taxon>
        <taxon>Sordariomycetidae</taxon>
        <taxon>Diaporthales</taxon>
        <taxon>Diaporthaceae</taxon>
        <taxon>Diaporthe</taxon>
        <taxon>Diaporthe eres species complex</taxon>
    </lineage>
</organism>
<keyword evidence="5" id="KW-1185">Reference proteome</keyword>
<feature type="compositionally biased region" description="Pro residues" evidence="2">
    <location>
        <begin position="151"/>
        <end position="161"/>
    </location>
</feature>
<dbReference type="InterPro" id="IPR051624">
    <property type="entry name" value="RMD1/Sad1-interacting"/>
</dbReference>
<sequence>MWWARDQVSRPTLHRAPITIRAFSPKTLRLLFLFFCSTTSGPGKPQTILHFLWLFAGKPSLHHCSPPSPLNGFKGVTSSTMRIPQREIAAGLFRGLHSSARPAATARPLLRAFHQTSPALRPRQRSFFTSNPLLARDAVDSENAPSTQGPQPLPDAQPTPARPSSKKKPAKATAAAAPKKSLSNPLRRVVSIAQRPGRKPASVGVDGGGPGAEHPEDDASTKIRAVCVAESFDMDVVVRILTEHCYQLDPDGLSFDTADVVHARTLGAGGHGDVFVFPSGTVVTWGLPEDVGINMAQGTLLRAAHNHDLESAERESLDFEADDTMNSSTMRRDRVILGTKEPAEEAAADGGTYYPTLAKIAFSSGLARSTKIAFLEALLSAYFKRTKDIPTQLLEGRLAVSKKFILQRTGELLGLRSQLNLYSELTDSLPDMFWDKDSELRLEQNYDQVGKALDVLDRIKLLNQRMDYAQEMATVMREMYDTDHGAFLEKIIIALICIEVLFEMRRIVVEYKESLEKEDLLVLERARA</sequence>
<dbReference type="PANTHER" id="PTHR16255">
    <property type="entry name" value="REQUIRED FOR MEIOTIC NUCLEAR DIVISION PROTEIN 1 HOMOLOG"/>
    <property type="match status" value="1"/>
</dbReference>
<feature type="region of interest" description="Disordered" evidence="2">
    <location>
        <begin position="140"/>
        <end position="218"/>
    </location>
</feature>
<gene>
    <name evidence="4" type="ORF">FJTKL_03009</name>
</gene>